<feature type="compositionally biased region" description="Basic and acidic residues" evidence="1">
    <location>
        <begin position="49"/>
        <end position="61"/>
    </location>
</feature>
<accession>A0ABQ9GFY5</accession>
<evidence type="ECO:0000313" key="3">
    <source>
        <dbReference type="Proteomes" id="UP001159363"/>
    </source>
</evidence>
<dbReference type="EMBL" id="JARBHB010000013">
    <property type="protein sequence ID" value="KAJ8870151.1"/>
    <property type="molecule type" value="Genomic_DNA"/>
</dbReference>
<keyword evidence="3" id="KW-1185">Reference proteome</keyword>
<comment type="caution">
    <text evidence="2">The sequence shown here is derived from an EMBL/GenBank/DDBJ whole genome shotgun (WGS) entry which is preliminary data.</text>
</comment>
<feature type="region of interest" description="Disordered" evidence="1">
    <location>
        <begin position="1"/>
        <end position="27"/>
    </location>
</feature>
<reference evidence="2 3" key="1">
    <citation type="submission" date="2023-02" db="EMBL/GenBank/DDBJ databases">
        <title>LHISI_Scaffold_Assembly.</title>
        <authorList>
            <person name="Stuart O.P."/>
            <person name="Cleave R."/>
            <person name="Magrath M.J.L."/>
            <person name="Mikheyev A.S."/>
        </authorList>
    </citation>
    <scope>NUCLEOTIDE SEQUENCE [LARGE SCALE GENOMIC DNA]</scope>
    <source>
        <strain evidence="2">Daus_M_001</strain>
        <tissue evidence="2">Leg muscle</tissue>
    </source>
</reference>
<name>A0ABQ9GFY5_9NEOP</name>
<gene>
    <name evidence="2" type="ORF">PR048_029163</name>
</gene>
<proteinExistence type="predicted"/>
<evidence type="ECO:0000256" key="1">
    <source>
        <dbReference type="SAM" id="MobiDB-lite"/>
    </source>
</evidence>
<organism evidence="2 3">
    <name type="scientific">Dryococelus australis</name>
    <dbReference type="NCBI Taxonomy" id="614101"/>
    <lineage>
        <taxon>Eukaryota</taxon>
        <taxon>Metazoa</taxon>
        <taxon>Ecdysozoa</taxon>
        <taxon>Arthropoda</taxon>
        <taxon>Hexapoda</taxon>
        <taxon>Insecta</taxon>
        <taxon>Pterygota</taxon>
        <taxon>Neoptera</taxon>
        <taxon>Polyneoptera</taxon>
        <taxon>Phasmatodea</taxon>
        <taxon>Verophasmatodea</taxon>
        <taxon>Anareolatae</taxon>
        <taxon>Phasmatidae</taxon>
        <taxon>Eurycanthinae</taxon>
        <taxon>Dryococelus</taxon>
    </lineage>
</organism>
<dbReference type="Proteomes" id="UP001159363">
    <property type="component" value="Chromosome 12"/>
</dbReference>
<evidence type="ECO:0000313" key="2">
    <source>
        <dbReference type="EMBL" id="KAJ8870151.1"/>
    </source>
</evidence>
<protein>
    <submittedName>
        <fullName evidence="2">Uncharacterized protein</fullName>
    </submittedName>
</protein>
<sequence length="125" mass="13547">MEQSQNARAGETGDPRENPPTSGIVLHDSYLRKSGNPVRVIVVSVERRRNEGVGETGDPRENPLISSTIKPGSPWQRGSVRRCYQVHTTIEDGKTVGSKSNVGTCAGLNEPECVCGWSAGPRIYL</sequence>
<feature type="region of interest" description="Disordered" evidence="1">
    <location>
        <begin position="49"/>
        <end position="77"/>
    </location>
</feature>